<dbReference type="AlphaFoldDB" id="A0AAD6VEZ6"/>
<dbReference type="Pfam" id="PF14441">
    <property type="entry name" value="OTT_1508_deam"/>
    <property type="match status" value="1"/>
</dbReference>
<accession>A0AAD6VEZ6</accession>
<reference evidence="1" key="1">
    <citation type="submission" date="2023-03" db="EMBL/GenBank/DDBJ databases">
        <title>Massive genome expansion in bonnet fungi (Mycena s.s.) driven by repeated elements and novel gene families across ecological guilds.</title>
        <authorList>
            <consortium name="Lawrence Berkeley National Laboratory"/>
            <person name="Harder C.B."/>
            <person name="Miyauchi S."/>
            <person name="Viragh M."/>
            <person name="Kuo A."/>
            <person name="Thoen E."/>
            <person name="Andreopoulos B."/>
            <person name="Lu D."/>
            <person name="Skrede I."/>
            <person name="Drula E."/>
            <person name="Henrissat B."/>
            <person name="Morin E."/>
            <person name="Kohler A."/>
            <person name="Barry K."/>
            <person name="LaButti K."/>
            <person name="Morin E."/>
            <person name="Salamov A."/>
            <person name="Lipzen A."/>
            <person name="Mereny Z."/>
            <person name="Hegedus B."/>
            <person name="Baldrian P."/>
            <person name="Stursova M."/>
            <person name="Weitz H."/>
            <person name="Taylor A."/>
            <person name="Grigoriev I.V."/>
            <person name="Nagy L.G."/>
            <person name="Martin F."/>
            <person name="Kauserud H."/>
        </authorList>
    </citation>
    <scope>NUCLEOTIDE SEQUENCE</scope>
    <source>
        <strain evidence="1">9144</strain>
    </source>
</reference>
<gene>
    <name evidence="1" type="ORF">GGX14DRAFT_454622</name>
</gene>
<keyword evidence="2" id="KW-1185">Reference proteome</keyword>
<evidence type="ECO:0000313" key="2">
    <source>
        <dbReference type="Proteomes" id="UP001219525"/>
    </source>
</evidence>
<comment type="caution">
    <text evidence="1">The sequence shown here is derived from an EMBL/GenBank/DDBJ whole genome shotgun (WGS) entry which is preliminary data.</text>
</comment>
<dbReference type="InterPro" id="IPR027796">
    <property type="entry name" value="OTT_1508_deam-like"/>
</dbReference>
<organism evidence="1 2">
    <name type="scientific">Mycena pura</name>
    <dbReference type="NCBI Taxonomy" id="153505"/>
    <lineage>
        <taxon>Eukaryota</taxon>
        <taxon>Fungi</taxon>
        <taxon>Dikarya</taxon>
        <taxon>Basidiomycota</taxon>
        <taxon>Agaricomycotina</taxon>
        <taxon>Agaricomycetes</taxon>
        <taxon>Agaricomycetidae</taxon>
        <taxon>Agaricales</taxon>
        <taxon>Marasmiineae</taxon>
        <taxon>Mycenaceae</taxon>
        <taxon>Mycena</taxon>
    </lineage>
</organism>
<protein>
    <submittedName>
        <fullName evidence="1">Uncharacterized protein</fullName>
    </submittedName>
</protein>
<dbReference type="EMBL" id="JARJCW010000035">
    <property type="protein sequence ID" value="KAJ7207869.1"/>
    <property type="molecule type" value="Genomic_DNA"/>
</dbReference>
<evidence type="ECO:0000313" key="1">
    <source>
        <dbReference type="EMBL" id="KAJ7207869.1"/>
    </source>
</evidence>
<name>A0AAD6VEZ6_9AGAR</name>
<proteinExistence type="predicted"/>
<sequence length="424" mass="47479">MSLSLPAYTLSSGGDGTKSEKLLQKWLDGLASLLAGSSAGSRKDQVCAVSLSLSQSGCDLTIAFNWTLPHTEDDARKLINTIWDWLKDVSARPEDAQKCEELLATILDSGEKGRFVIEMIQKILEDGANLTEPQRNFLNKAGLLHEDLYEMLGPTVRKPDFRTAAITFQYRIKEYKYALSQLDNLHWLPPYKSEKLEPGTRQPALDRYMDKLQRPYNKYVLIWQVARKSFIRDALAVPLNVKGLTSPSPELAAKKFAFESMDNFETRGLLPPLGVAHCECTLLCHHLDFYPRDKASSTPEGPKPYPYIGVSKPSCFQCALYFQAYEACKFGPSFRTRGSYAEVFPCDIPTCHYSQEDEAIRNMMEIKLEKIVGQLVSVARDGRRKDSLSSVDSTGSSDYVPPVYIEFVDPRGGVLVACRSQAEG</sequence>
<dbReference type="Proteomes" id="UP001219525">
    <property type="component" value="Unassembled WGS sequence"/>
</dbReference>